<feature type="region of interest" description="Disordered" evidence="1">
    <location>
        <begin position="788"/>
        <end position="842"/>
    </location>
</feature>
<feature type="compositionally biased region" description="Low complexity" evidence="1">
    <location>
        <begin position="199"/>
        <end position="222"/>
    </location>
</feature>
<feature type="compositionally biased region" description="Basic residues" evidence="1">
    <location>
        <begin position="246"/>
        <end position="260"/>
    </location>
</feature>
<keyword evidence="3" id="KW-1185">Reference proteome</keyword>
<dbReference type="EMBL" id="BQNB010012329">
    <property type="protein sequence ID" value="GJT02181.1"/>
    <property type="molecule type" value="Genomic_DNA"/>
</dbReference>
<feature type="region of interest" description="Disordered" evidence="1">
    <location>
        <begin position="677"/>
        <end position="770"/>
    </location>
</feature>
<feature type="region of interest" description="Disordered" evidence="1">
    <location>
        <begin position="174"/>
        <end position="265"/>
    </location>
</feature>
<dbReference type="PROSITE" id="PS50330">
    <property type="entry name" value="UIM"/>
    <property type="match status" value="1"/>
</dbReference>
<evidence type="ECO:0000256" key="1">
    <source>
        <dbReference type="SAM" id="MobiDB-lite"/>
    </source>
</evidence>
<dbReference type="PANTHER" id="PTHR45691">
    <property type="entry name" value="PROTEIN DIAPHANOUS"/>
    <property type="match status" value="1"/>
</dbReference>
<dbReference type="InterPro" id="IPR003903">
    <property type="entry name" value="UIM_dom"/>
</dbReference>
<reference evidence="2" key="2">
    <citation type="submission" date="2022-01" db="EMBL/GenBank/DDBJ databases">
        <authorList>
            <person name="Yamashiro T."/>
            <person name="Shiraishi A."/>
            <person name="Satake H."/>
            <person name="Nakayama K."/>
        </authorList>
    </citation>
    <scope>NUCLEOTIDE SEQUENCE</scope>
</reference>
<dbReference type="PANTHER" id="PTHR45691:SF6">
    <property type="entry name" value="PROTEIN DIAPHANOUS"/>
    <property type="match status" value="1"/>
</dbReference>
<evidence type="ECO:0000313" key="3">
    <source>
        <dbReference type="Proteomes" id="UP001151760"/>
    </source>
</evidence>
<feature type="compositionally biased region" description="Low complexity" evidence="1">
    <location>
        <begin position="737"/>
        <end position="763"/>
    </location>
</feature>
<reference evidence="2" key="1">
    <citation type="journal article" date="2022" name="Int. J. Mol. Sci.">
        <title>Draft Genome of Tanacetum Coccineum: Genomic Comparison of Closely Related Tanacetum-Family Plants.</title>
        <authorList>
            <person name="Yamashiro T."/>
            <person name="Shiraishi A."/>
            <person name="Nakayama K."/>
            <person name="Satake H."/>
        </authorList>
    </citation>
    <scope>NUCLEOTIDE SEQUENCE</scope>
</reference>
<dbReference type="Proteomes" id="UP001151760">
    <property type="component" value="Unassembled WGS sequence"/>
</dbReference>
<sequence>MTVIALYQPWRAILSMINMRLTGKTAGFDRPRYHVLQILWGITHHSNIDYAKRIWEEFVQSIQTFLTDRKISHESSRKEKETPSTAIPDVRFTKLIIHHLRTKHNIHPRTGSPLHYSHEESVLNTLRFVGKDGREVFGMPIPDALLTDEITSAPYYSRYLEHVAEYQRCLDEEHGKAEEEDVTESPKAAKATKSKTAKQTKPSAPKASKVTTPPKPTPTTTEPSKKDQSKKRKLVKETSDAPSPIKRSKAGKVTKQRKPKSPLQLVDEFVDEGVPEQEPVYGDEEADIQRAVELSIKEQAKRTQVPARPVVIREPDSWRIQPLSDVQGKGKEKVSDEQVALNLLTLQTLKKKSPSETIYLQRAHITPTTEPSESCRISLLYMRKLGSDLTSSHAVHAGPNLEHMDFEVTNASTQQNPEQMDEEFTTTAYPSVQENLKLPTEDQVRLEEPASSVGTLSSLQNLDKELSFTNQFLVEKSQEDEPDKSNTEAEVQSMVTVPIHQDTSSVPLMTTLVIDLTMSQSVSITVQTPIPTSTTTITAITTTSLPPPPPQTQQSTADPILVHRIGEHEQHMADLLQDNLALGERLDKHGTRYKLVDPRIPNKVCQAVDEIVTDAVDWAMQAPLRARFRDLPTVDMKEILQQRMFEDDSYKANNVHNDLYEALQKSLELDYSNQRLAEQEEARKKRRKRRDAPRSPPGSPPSQPPPPPPPAGASGAPGTSGASGSSQLPPPPPPPSTGTSGSTPQQGREVPSSSKTTASAQQSMAWTTSDTRYESTGIAGAQELSPLDDLMHDDSAPDEQVQVSDDQDSGDDHTPAAADSRKDWWKPLPEEERPATPEPAWTILPSNVSDVENNWASALASSYEPPAENSLLAKTGDMTTFLNWYCRQINKSKLTQADLEGHAYEVVKGSMPVLSISKMKAARYPDFSLELLVPEQIWIEDVISIIFLFIKRMLSTAVKLWTRNLVIRQRVEDFQLGIESYQTQLNLTKPGWDATGYEFKHDYTSLSLLEQSKEFITAIERRLKTRWIYRNLECFVGRRVRDIDYRLLQRTE</sequence>
<organism evidence="2 3">
    <name type="scientific">Tanacetum coccineum</name>
    <dbReference type="NCBI Taxonomy" id="301880"/>
    <lineage>
        <taxon>Eukaryota</taxon>
        <taxon>Viridiplantae</taxon>
        <taxon>Streptophyta</taxon>
        <taxon>Embryophyta</taxon>
        <taxon>Tracheophyta</taxon>
        <taxon>Spermatophyta</taxon>
        <taxon>Magnoliopsida</taxon>
        <taxon>eudicotyledons</taxon>
        <taxon>Gunneridae</taxon>
        <taxon>Pentapetalae</taxon>
        <taxon>asterids</taxon>
        <taxon>campanulids</taxon>
        <taxon>Asterales</taxon>
        <taxon>Asteraceae</taxon>
        <taxon>Asteroideae</taxon>
        <taxon>Anthemideae</taxon>
        <taxon>Anthemidinae</taxon>
        <taxon>Tanacetum</taxon>
    </lineage>
</organism>
<comment type="caution">
    <text evidence="2">The sequence shown here is derived from an EMBL/GenBank/DDBJ whole genome shotgun (WGS) entry which is preliminary data.</text>
</comment>
<feature type="compositionally biased region" description="Low complexity" evidence="1">
    <location>
        <begin position="712"/>
        <end position="727"/>
    </location>
</feature>
<dbReference type="InterPro" id="IPR051412">
    <property type="entry name" value="Formin_Homology_Diaphanous_sf"/>
</dbReference>
<feature type="compositionally biased region" description="Pro residues" evidence="1">
    <location>
        <begin position="694"/>
        <end position="711"/>
    </location>
</feature>
<protein>
    <submittedName>
        <fullName evidence="2">Retrovirus-related pol polyprotein from transposon TNT 1-94</fullName>
    </submittedName>
</protein>
<proteinExistence type="predicted"/>
<gene>
    <name evidence="2" type="ORF">Tco_0823350</name>
</gene>
<accession>A0ABQ5AHM0</accession>
<evidence type="ECO:0000313" key="2">
    <source>
        <dbReference type="EMBL" id="GJT02181.1"/>
    </source>
</evidence>
<name>A0ABQ5AHM0_9ASTR</name>
<feature type="compositionally biased region" description="Basic and acidic residues" evidence="1">
    <location>
        <begin position="810"/>
        <end position="835"/>
    </location>
</feature>